<proteinExistence type="predicted"/>
<evidence type="ECO:0000313" key="2">
    <source>
        <dbReference type="Proteomes" id="UP001596549"/>
    </source>
</evidence>
<dbReference type="Pfam" id="PF03567">
    <property type="entry name" value="Sulfotransfer_2"/>
    <property type="match status" value="1"/>
</dbReference>
<gene>
    <name evidence="1" type="ORF">ACFQPF_15190</name>
</gene>
<name>A0ABW2NVG2_9BACL</name>
<organism evidence="1 2">
    <name type="scientific">Fictibacillus iocasae</name>
    <dbReference type="NCBI Taxonomy" id="2715437"/>
    <lineage>
        <taxon>Bacteria</taxon>
        <taxon>Bacillati</taxon>
        <taxon>Bacillota</taxon>
        <taxon>Bacilli</taxon>
        <taxon>Bacillales</taxon>
        <taxon>Fictibacillaceae</taxon>
        <taxon>Fictibacillus</taxon>
    </lineage>
</organism>
<evidence type="ECO:0000313" key="1">
    <source>
        <dbReference type="EMBL" id="MFC7372983.1"/>
    </source>
</evidence>
<comment type="caution">
    <text evidence="1">The sequence shown here is derived from an EMBL/GenBank/DDBJ whole genome shotgun (WGS) entry which is preliminary data.</text>
</comment>
<keyword evidence="2" id="KW-1185">Reference proteome</keyword>
<dbReference type="Proteomes" id="UP001596549">
    <property type="component" value="Unassembled WGS sequence"/>
</dbReference>
<dbReference type="EMBL" id="JBHTCP010000049">
    <property type="protein sequence ID" value="MFC7372983.1"/>
    <property type="molecule type" value="Genomic_DNA"/>
</dbReference>
<reference evidence="2" key="1">
    <citation type="journal article" date="2019" name="Int. J. Syst. Evol. Microbiol.">
        <title>The Global Catalogue of Microorganisms (GCM) 10K type strain sequencing project: providing services to taxonomists for standard genome sequencing and annotation.</title>
        <authorList>
            <consortium name="The Broad Institute Genomics Platform"/>
            <consortium name="The Broad Institute Genome Sequencing Center for Infectious Disease"/>
            <person name="Wu L."/>
            <person name="Ma J."/>
        </authorList>
    </citation>
    <scope>NUCLEOTIDE SEQUENCE [LARGE SCALE GENOMIC DNA]</scope>
    <source>
        <strain evidence="2">NBRC 106396</strain>
    </source>
</reference>
<dbReference type="InterPro" id="IPR005331">
    <property type="entry name" value="Sulfotransferase"/>
</dbReference>
<dbReference type="RefSeq" id="WP_379750549.1">
    <property type="nucleotide sequence ID" value="NZ_JBHTCP010000049.1"/>
</dbReference>
<protein>
    <submittedName>
        <fullName evidence="1">Sulfotransferase family 2 domain-containing protein</fullName>
    </submittedName>
</protein>
<sequence>MFDRKSTVSCMIHVADPVPLFNEKFPIIFLWSPKSGCTSLIKWFYFQTGVLEQALNYKKYIDSTGKHYPWVHGYRMEIHQQQKRYKEDLLAYLLNGGKDVYKLVRNPYTRAVSSFFIFLAIPALHETVFPEEVQEGVSFKQYLYRIKTIGLDRKLINYHIAKQYTEHEEYIVRQFIRLENFETEIRAIEKNHQLIHSPISTLVQSFHHKAPNMKLNSKLNYSEVNMPLKKLNGHLPHYQSLYDAECKDLVWELFNDDFVKYGYHKHSI</sequence>
<accession>A0ABW2NVG2</accession>